<evidence type="ECO:0000256" key="1">
    <source>
        <dbReference type="SAM" id="MobiDB-lite"/>
    </source>
</evidence>
<dbReference type="AlphaFoldDB" id="A0A817BNW9"/>
<protein>
    <submittedName>
        <fullName evidence="2">(rape) hypothetical protein</fullName>
    </submittedName>
</protein>
<proteinExistence type="predicted"/>
<feature type="region of interest" description="Disordered" evidence="1">
    <location>
        <begin position="71"/>
        <end position="136"/>
    </location>
</feature>
<accession>A0A817BNW9</accession>
<gene>
    <name evidence="2" type="ORF">DARMORV10_A10P22050.1</name>
</gene>
<name>A0A817BNW9_BRANA</name>
<evidence type="ECO:0000313" key="2">
    <source>
        <dbReference type="EMBL" id="CAF2343821.1"/>
    </source>
</evidence>
<dbReference type="EMBL" id="HG994364">
    <property type="protein sequence ID" value="CAF2343821.1"/>
    <property type="molecule type" value="Genomic_DNA"/>
</dbReference>
<dbReference type="Proteomes" id="UP001295469">
    <property type="component" value="Chromosome A10"/>
</dbReference>
<organism evidence="2">
    <name type="scientific">Brassica napus</name>
    <name type="common">Rape</name>
    <dbReference type="NCBI Taxonomy" id="3708"/>
    <lineage>
        <taxon>Eukaryota</taxon>
        <taxon>Viridiplantae</taxon>
        <taxon>Streptophyta</taxon>
        <taxon>Embryophyta</taxon>
        <taxon>Tracheophyta</taxon>
        <taxon>Spermatophyta</taxon>
        <taxon>Magnoliopsida</taxon>
        <taxon>eudicotyledons</taxon>
        <taxon>Gunneridae</taxon>
        <taxon>Pentapetalae</taxon>
        <taxon>rosids</taxon>
        <taxon>malvids</taxon>
        <taxon>Brassicales</taxon>
        <taxon>Brassicaceae</taxon>
        <taxon>Brassiceae</taxon>
        <taxon>Brassica</taxon>
    </lineage>
</organism>
<reference evidence="2" key="1">
    <citation type="submission" date="2021-01" db="EMBL/GenBank/DDBJ databases">
        <authorList>
            <consortium name="Genoscope - CEA"/>
            <person name="William W."/>
        </authorList>
    </citation>
    <scope>NUCLEOTIDE SEQUENCE</scope>
</reference>
<feature type="compositionally biased region" description="Basic and acidic residues" evidence="1">
    <location>
        <begin position="110"/>
        <end position="124"/>
    </location>
</feature>
<feature type="compositionally biased region" description="Polar residues" evidence="1">
    <location>
        <begin position="89"/>
        <end position="109"/>
    </location>
</feature>
<sequence length="205" mass="22595">MEGKAQRNIIPINNGWVSKFSPIYSSSQKESFLYLLPLLKPSATQLLRLFDLPGILNSLLLASSASGSIRQPVSVSGRRLTSRKMQPEPNRQTSPCAGQRHQTSCSAGETSRDTARELEPSHALEEDDGNGESNANTGVALVWRGSQMNGQKHSFTVKPDFSVGSNQKPSAARKELRIQQRQLQQLRASTMAEKVEESLCLEMKL</sequence>